<evidence type="ECO:0000313" key="2">
    <source>
        <dbReference type="Proteomes" id="UP001062846"/>
    </source>
</evidence>
<sequence length="1035" mass="117775">MALVAVSSAINGTLVPLLSGEVKLLWNIHTEVANIKAELESIMSFLKDANSRAKLENERAKNWVKQVRAVAYQIEDVMDEYILHLAENRQRRGFIGFLRKLSCSITKLKPQHDIASQIQDIKQIIHEIKERANRYGFSSLELGSSSKTEEKVYDDLRVASLFIEEDEVVGIESTREELIHRLILGESNRLVTSLVGMGGCGKTTLAKAIFDNQKVFEHFDCKAWVSVSQSYKMDDIFRRMIMQLCQTRKECAPEGINAMDQNSLIHMLRKYLLQKRYLIIFDDVWSIDFWRFAKLALPKNSIGSHVIVTTRSEDVASFCKESSLDYFCKLEPLIEEEAWKLFCMKAFQWDFGGHCPPELEKVCCAIVRKCEGLPLALVTIGALLSNRSKVVSEWQRFYNSLGSELERNPHLTNITKILLLSYHDLPYYLKPCFLYFGIIPEDYQITRGRLIRLWIAEGFIEGQKGKTLEEVAEEYLTELICRSLVQVSTRKLDGRIKRCQVHDIVHEIILAKCKKLSFCQVWGEADPSRNEETRRWSMHMRDITEKDLETMSSTKSKIRSAFLFSVWELPNKQLLGTLAGNFKLLKVLDLEDAPLDQLHKDVGNLLHLRYSSVKRTKVKIIPKSIGNLYNLQTLNLKESLVCVLQIGILRRFLKLRHLIGTYGVKIQGGIGHLEELQTLYSVEANDDLIKELENLGQLKKLGIQGLKRQHGKSLCNAIEKMKHLQSLRVSAITSNEILDLRFLSSPPESLKHLYLRGRLTGAHAIKALQALPNLTKLDFSNGYDGEQLYFDVGGFPKLMSLYLRFLKRLNLVLIEEGGLPVLKELQIDNCPQLKEVPSGIRNLTELKSLYFEVAISKSNGFWIEDRKLFVKFAAFGISGKKPLNNRVGLDSNVSTKSFGVINQGINLEAYGRVYPIRAVEEQVVVNNLMGAICECKCKGRDSLITKNPVLDKDDVWANEKIAEDNHLVDVDLCNGVSKEDVISTVPIPDESHPFASPIFHVPKSGHKVSRPFVFEISDQEISGKAHQYGLYSMFT</sequence>
<dbReference type="Proteomes" id="UP001062846">
    <property type="component" value="Chromosome 2"/>
</dbReference>
<dbReference type="EMBL" id="CM046389">
    <property type="protein sequence ID" value="KAI8567008.1"/>
    <property type="molecule type" value="Genomic_DNA"/>
</dbReference>
<keyword evidence="2" id="KW-1185">Reference proteome</keyword>
<protein>
    <submittedName>
        <fullName evidence="1">Uncharacterized protein</fullName>
    </submittedName>
</protein>
<comment type="caution">
    <text evidence="1">The sequence shown here is derived from an EMBL/GenBank/DDBJ whole genome shotgun (WGS) entry which is preliminary data.</text>
</comment>
<name>A0ACC0PR46_RHOML</name>
<organism evidence="1 2">
    <name type="scientific">Rhododendron molle</name>
    <name type="common">Chinese azalea</name>
    <name type="synonym">Azalea mollis</name>
    <dbReference type="NCBI Taxonomy" id="49168"/>
    <lineage>
        <taxon>Eukaryota</taxon>
        <taxon>Viridiplantae</taxon>
        <taxon>Streptophyta</taxon>
        <taxon>Embryophyta</taxon>
        <taxon>Tracheophyta</taxon>
        <taxon>Spermatophyta</taxon>
        <taxon>Magnoliopsida</taxon>
        <taxon>eudicotyledons</taxon>
        <taxon>Gunneridae</taxon>
        <taxon>Pentapetalae</taxon>
        <taxon>asterids</taxon>
        <taxon>Ericales</taxon>
        <taxon>Ericaceae</taxon>
        <taxon>Ericoideae</taxon>
        <taxon>Rhodoreae</taxon>
        <taxon>Rhododendron</taxon>
    </lineage>
</organism>
<gene>
    <name evidence="1" type="ORF">RHMOL_Rhmol02G0087800</name>
</gene>
<evidence type="ECO:0000313" key="1">
    <source>
        <dbReference type="EMBL" id="KAI8567008.1"/>
    </source>
</evidence>
<accession>A0ACC0PR46</accession>
<reference evidence="1" key="1">
    <citation type="submission" date="2022-02" db="EMBL/GenBank/DDBJ databases">
        <title>Plant Genome Project.</title>
        <authorList>
            <person name="Zhang R.-G."/>
        </authorList>
    </citation>
    <scope>NUCLEOTIDE SEQUENCE</scope>
    <source>
        <strain evidence="1">AT1</strain>
    </source>
</reference>
<proteinExistence type="predicted"/>